<feature type="compositionally biased region" description="Polar residues" evidence="1">
    <location>
        <begin position="10"/>
        <end position="19"/>
    </location>
</feature>
<protein>
    <submittedName>
        <fullName evidence="2">Uncharacterized protein</fullName>
    </submittedName>
</protein>
<dbReference type="OrthoDB" id="10015341at2"/>
<feature type="compositionally biased region" description="Polar residues" evidence="1">
    <location>
        <begin position="71"/>
        <end position="80"/>
    </location>
</feature>
<name>A0A254TEX8_9BURK</name>
<accession>A0A254TEX8</accession>
<evidence type="ECO:0000313" key="2">
    <source>
        <dbReference type="EMBL" id="OWW21219.1"/>
    </source>
</evidence>
<comment type="caution">
    <text evidence="2">The sequence shown here is derived from an EMBL/GenBank/DDBJ whole genome shotgun (WGS) entry which is preliminary data.</text>
</comment>
<organism evidence="2 3">
    <name type="scientific">Noviherbaspirillum denitrificans</name>
    <dbReference type="NCBI Taxonomy" id="1968433"/>
    <lineage>
        <taxon>Bacteria</taxon>
        <taxon>Pseudomonadati</taxon>
        <taxon>Pseudomonadota</taxon>
        <taxon>Betaproteobacteria</taxon>
        <taxon>Burkholderiales</taxon>
        <taxon>Oxalobacteraceae</taxon>
        <taxon>Noviherbaspirillum</taxon>
    </lineage>
</organism>
<evidence type="ECO:0000313" key="3">
    <source>
        <dbReference type="Proteomes" id="UP000197535"/>
    </source>
</evidence>
<dbReference type="EMBL" id="LSTO01000001">
    <property type="protein sequence ID" value="OWW21219.1"/>
    <property type="molecule type" value="Genomic_DNA"/>
</dbReference>
<reference evidence="2 3" key="1">
    <citation type="submission" date="2016-02" db="EMBL/GenBank/DDBJ databases">
        <authorList>
            <person name="Wen L."/>
            <person name="He K."/>
            <person name="Yang H."/>
        </authorList>
    </citation>
    <scope>NUCLEOTIDE SEQUENCE [LARGE SCALE GENOMIC DNA]</scope>
    <source>
        <strain evidence="2 3">TSA40</strain>
    </source>
</reference>
<feature type="region of interest" description="Disordered" evidence="1">
    <location>
        <begin position="1"/>
        <end position="122"/>
    </location>
</feature>
<dbReference type="Proteomes" id="UP000197535">
    <property type="component" value="Unassembled WGS sequence"/>
</dbReference>
<feature type="compositionally biased region" description="Basic and acidic residues" evidence="1">
    <location>
        <begin position="20"/>
        <end position="35"/>
    </location>
</feature>
<feature type="compositionally biased region" description="Basic and acidic residues" evidence="1">
    <location>
        <begin position="85"/>
        <end position="122"/>
    </location>
</feature>
<sequence length="122" mass="13054">MSTSDDDDNSGPSIDNGKSTAHDVHDTAGHSDGSHVDAGNDLFTFGDTHGNAHASTSANWSDVIEMDINDDLTSGHSGTWTEEIDGQKIVDGHVPDKLDTDTGKGHSDHSDIDTHHIDKLHW</sequence>
<proteinExistence type="predicted"/>
<dbReference type="AlphaFoldDB" id="A0A254TEX8"/>
<evidence type="ECO:0000256" key="1">
    <source>
        <dbReference type="SAM" id="MobiDB-lite"/>
    </source>
</evidence>
<keyword evidence="3" id="KW-1185">Reference proteome</keyword>
<gene>
    <name evidence="2" type="ORF">AYR66_18810</name>
</gene>